<evidence type="ECO:0000313" key="1">
    <source>
        <dbReference type="EMBL" id="AAX11339.1"/>
    </source>
</evidence>
<sequence length="136" mass="15721">MCGSFVEYVERVHKEEISFDPLTAKDRLAATFECLGNKILEIFDKLEQAASGTPTPEQELELVLHTLGKIISFNRAERWFYDVIEEIYPEDDGGEKRRQMKDELLKLLLRRVLDNEPASKRSLGALRSLLTSKHRK</sequence>
<dbReference type="AlphaFoldDB" id="Q5D220"/>
<dbReference type="EMBL" id="AY916057">
    <property type="protein sequence ID" value="AAX11339.1"/>
    <property type="molecule type" value="mRNA"/>
</dbReference>
<name>Q5D220_HALAI</name>
<protein>
    <submittedName>
        <fullName evidence="1">Developmentally-regulated tft1</fullName>
    </submittedName>
</protein>
<organism evidence="1">
    <name type="scientific">Haliotis asinina</name>
    <name type="common">Donkey's ear abalone</name>
    <name type="synonym">Ass's ear abalone</name>
    <dbReference type="NCBI Taxonomy" id="109174"/>
    <lineage>
        <taxon>Eukaryota</taxon>
        <taxon>Metazoa</taxon>
        <taxon>Spiralia</taxon>
        <taxon>Lophotrochozoa</taxon>
        <taxon>Mollusca</taxon>
        <taxon>Gastropoda</taxon>
        <taxon>Vetigastropoda</taxon>
        <taxon>Lepetellida</taxon>
        <taxon>Haliotoidea</taxon>
        <taxon>Haliotidae</taxon>
        <taxon>Haliotis</taxon>
    </lineage>
</organism>
<reference evidence="1" key="1">
    <citation type="journal article" date="2005" name="Mar. Biol.">
        <title>Correlating gene expression with larval competence, and the effect of age and parentage on metamorphosis in the tropical abalone Haliotis asinina.</title>
        <authorList>
            <person name="Jackson D.J."/>
            <person name="Ellemor N."/>
            <person name="Degnan B.M."/>
        </authorList>
    </citation>
    <scope>NUCLEOTIDE SEQUENCE</scope>
</reference>
<proteinExistence type="evidence at transcript level"/>
<accession>Q5D220</accession>